<feature type="domain" description="TauD/TfdA-like" evidence="8">
    <location>
        <begin position="124"/>
        <end position="306"/>
    </location>
</feature>
<reference evidence="9 10" key="1">
    <citation type="submission" date="2020-01" db="EMBL/GenBank/DDBJ databases">
        <title>Insect and environment-associated Actinomycetes.</title>
        <authorList>
            <person name="Currrie C."/>
            <person name="Chevrette M."/>
            <person name="Carlson C."/>
            <person name="Stubbendieck R."/>
            <person name="Wendt-Pienkowski E."/>
        </authorList>
    </citation>
    <scope>NUCLEOTIDE SEQUENCE [LARGE SCALE GENOMIC DNA]</scope>
    <source>
        <strain evidence="9 10">SID7754</strain>
    </source>
</reference>
<dbReference type="InterPro" id="IPR042098">
    <property type="entry name" value="TauD-like_sf"/>
</dbReference>
<dbReference type="PANTHER" id="PTHR10696:SF56">
    <property type="entry name" value="TAUD_TFDA-LIKE DOMAIN-CONTAINING PROTEIN"/>
    <property type="match status" value="1"/>
</dbReference>
<name>A0A7K3QSR9_9ACTN</name>
<dbReference type="InterPro" id="IPR050411">
    <property type="entry name" value="AlphaKG_dependent_hydroxylases"/>
</dbReference>
<comment type="cofactor">
    <cofactor evidence="1">
        <name>Fe(2+)</name>
        <dbReference type="ChEBI" id="CHEBI:29033"/>
    </cofactor>
</comment>
<dbReference type="Pfam" id="PF02668">
    <property type="entry name" value="TauD"/>
    <property type="match status" value="1"/>
</dbReference>
<evidence type="ECO:0000313" key="9">
    <source>
        <dbReference type="EMBL" id="NEB92881.1"/>
    </source>
</evidence>
<dbReference type="PIRSF" id="PIRSF019543">
    <property type="entry name" value="Clavaminate_syn"/>
    <property type="match status" value="1"/>
</dbReference>
<evidence type="ECO:0000256" key="3">
    <source>
        <dbReference type="ARBA" id="ARBA00022723"/>
    </source>
</evidence>
<accession>A0A7K3QSR9</accession>
<dbReference type="PANTHER" id="PTHR10696">
    <property type="entry name" value="GAMMA-BUTYROBETAINE HYDROXYLASE-RELATED"/>
    <property type="match status" value="1"/>
</dbReference>
<protein>
    <submittedName>
        <fullName evidence="9">L-asparagine oxygenase</fullName>
    </submittedName>
</protein>
<dbReference type="AlphaFoldDB" id="A0A7K3QSR9"/>
<evidence type="ECO:0000313" key="10">
    <source>
        <dbReference type="Proteomes" id="UP000470520"/>
    </source>
</evidence>
<evidence type="ECO:0000256" key="1">
    <source>
        <dbReference type="ARBA" id="ARBA00001954"/>
    </source>
</evidence>
<keyword evidence="3 7" id="KW-0479">Metal-binding</keyword>
<dbReference type="GO" id="GO:0017000">
    <property type="term" value="P:antibiotic biosynthetic process"/>
    <property type="evidence" value="ECO:0007669"/>
    <property type="project" value="UniProtKB-KW"/>
</dbReference>
<evidence type="ECO:0000256" key="5">
    <source>
        <dbReference type="ARBA" id="ARBA00023004"/>
    </source>
</evidence>
<evidence type="ECO:0000256" key="2">
    <source>
        <dbReference type="ARBA" id="ARBA00008425"/>
    </source>
</evidence>
<keyword evidence="5 7" id="KW-0408">Iron</keyword>
<dbReference type="InterPro" id="IPR003819">
    <property type="entry name" value="TauD/TfdA-like"/>
</dbReference>
<comment type="caution">
    <text evidence="9">The sequence shown here is derived from an EMBL/GenBank/DDBJ whole genome shotgun (WGS) entry which is preliminary data.</text>
</comment>
<feature type="binding site" evidence="7">
    <location>
        <position position="287"/>
    </location>
    <ligand>
        <name>Fe cation</name>
        <dbReference type="ChEBI" id="CHEBI:24875"/>
    </ligand>
</feature>
<evidence type="ECO:0000259" key="8">
    <source>
        <dbReference type="Pfam" id="PF02668"/>
    </source>
</evidence>
<dbReference type="RefSeq" id="WP_164188796.1">
    <property type="nucleotide sequence ID" value="NZ_JAAGMR010000177.1"/>
</dbReference>
<evidence type="ECO:0000256" key="6">
    <source>
        <dbReference type="ARBA" id="ARBA00023194"/>
    </source>
</evidence>
<sequence>MPTVLTADSHDSVVTLDPSASLAVESLAAGLLSCADGRIDDPAWIRQAGRQRHELPVLLRRSLADFGRDSGPAGALLVRGLPVDEELIGPTPVISGSVQREATIPAAVLMLLTHALGEPISFRPEKSGAMVHDVVPVPGSEEFQGNEGSVLLTFHTENAFHPHRPDFVLLLCVRADHDRVAGLRTASIRQVHHLLGDTHREALFQPEFTTAPPPSFGLPAAHSRPHPVLSGAPEDPDLLVDFAATEPLTERAAQALRELQRLFAAHALTHRLLPGDLAIVDNRVTTHGRTGFAPRYDGRDRWLHRTFATQNLRRSRVHRAGDGHVLTG</sequence>
<evidence type="ECO:0000256" key="4">
    <source>
        <dbReference type="ARBA" id="ARBA00023002"/>
    </source>
</evidence>
<organism evidence="9 10">
    <name type="scientific">Streptomyces bauhiniae</name>
    <dbReference type="NCBI Taxonomy" id="2340725"/>
    <lineage>
        <taxon>Bacteria</taxon>
        <taxon>Bacillati</taxon>
        <taxon>Actinomycetota</taxon>
        <taxon>Actinomycetes</taxon>
        <taxon>Kitasatosporales</taxon>
        <taxon>Streptomycetaceae</taxon>
        <taxon>Streptomyces</taxon>
    </lineage>
</organism>
<feature type="binding site" evidence="7">
    <location>
        <position position="155"/>
    </location>
    <ligand>
        <name>Fe cation</name>
        <dbReference type="ChEBI" id="CHEBI:24875"/>
    </ligand>
</feature>
<dbReference type="InterPro" id="IPR014503">
    <property type="entry name" value="Clavaminate_syn-like"/>
</dbReference>
<keyword evidence="4" id="KW-0560">Oxidoreductase</keyword>
<dbReference type="GO" id="GO:0016491">
    <property type="term" value="F:oxidoreductase activity"/>
    <property type="evidence" value="ECO:0007669"/>
    <property type="project" value="UniProtKB-KW"/>
</dbReference>
<feature type="binding site" evidence="7">
    <location>
        <position position="157"/>
    </location>
    <ligand>
        <name>Fe cation</name>
        <dbReference type="ChEBI" id="CHEBI:24875"/>
    </ligand>
</feature>
<dbReference type="GO" id="GO:0005506">
    <property type="term" value="F:iron ion binding"/>
    <property type="evidence" value="ECO:0007669"/>
    <property type="project" value="InterPro"/>
</dbReference>
<comment type="similarity">
    <text evidence="2">Belongs to the clavaminate synthase family.</text>
</comment>
<dbReference type="EMBL" id="JAAGMR010000177">
    <property type="protein sequence ID" value="NEB92881.1"/>
    <property type="molecule type" value="Genomic_DNA"/>
</dbReference>
<evidence type="ECO:0000256" key="7">
    <source>
        <dbReference type="PIRSR" id="PIRSR019543-2"/>
    </source>
</evidence>
<dbReference type="SUPFAM" id="SSF51197">
    <property type="entry name" value="Clavaminate synthase-like"/>
    <property type="match status" value="1"/>
</dbReference>
<gene>
    <name evidence="9" type="ORF">G3I21_14470</name>
</gene>
<dbReference type="Proteomes" id="UP000470520">
    <property type="component" value="Unassembled WGS sequence"/>
</dbReference>
<keyword evidence="6" id="KW-0045">Antibiotic biosynthesis</keyword>
<proteinExistence type="inferred from homology"/>
<dbReference type="Gene3D" id="3.60.130.10">
    <property type="entry name" value="Clavaminate synthase-like"/>
    <property type="match status" value="1"/>
</dbReference>